<organism evidence="1">
    <name type="scientific">Hexamita inflata</name>
    <dbReference type="NCBI Taxonomy" id="28002"/>
    <lineage>
        <taxon>Eukaryota</taxon>
        <taxon>Metamonada</taxon>
        <taxon>Diplomonadida</taxon>
        <taxon>Hexamitidae</taxon>
        <taxon>Hexamitinae</taxon>
        <taxon>Hexamita</taxon>
    </lineage>
</organism>
<evidence type="ECO:0000313" key="3">
    <source>
        <dbReference type="Proteomes" id="UP001642409"/>
    </source>
</evidence>
<reference evidence="2 3" key="2">
    <citation type="submission" date="2024-07" db="EMBL/GenBank/DDBJ databases">
        <authorList>
            <person name="Akdeniz Z."/>
        </authorList>
    </citation>
    <scope>NUCLEOTIDE SEQUENCE [LARGE SCALE GENOMIC DNA]</scope>
</reference>
<gene>
    <name evidence="2" type="ORF">HINF_LOCUS20257</name>
    <name evidence="1" type="ORF">HINF_LOCUS63463</name>
</gene>
<evidence type="ECO:0000313" key="2">
    <source>
        <dbReference type="EMBL" id="CAL6006644.1"/>
    </source>
</evidence>
<name>A0AA86RJ78_9EUKA</name>
<evidence type="ECO:0000313" key="1">
    <source>
        <dbReference type="EMBL" id="CAI9975818.1"/>
    </source>
</evidence>
<keyword evidence="3" id="KW-1185">Reference proteome</keyword>
<comment type="caution">
    <text evidence="1">The sequence shown here is derived from an EMBL/GenBank/DDBJ whole genome shotgun (WGS) entry which is preliminary data.</text>
</comment>
<dbReference type="Proteomes" id="UP001642409">
    <property type="component" value="Unassembled WGS sequence"/>
</dbReference>
<reference evidence="1" key="1">
    <citation type="submission" date="2023-06" db="EMBL/GenBank/DDBJ databases">
        <authorList>
            <person name="Kurt Z."/>
        </authorList>
    </citation>
    <scope>NUCLEOTIDE SEQUENCE</scope>
</reference>
<proteinExistence type="predicted"/>
<dbReference type="EMBL" id="CATOUU010001170">
    <property type="protein sequence ID" value="CAI9975818.1"/>
    <property type="molecule type" value="Genomic_DNA"/>
</dbReference>
<sequence length="121" mass="13782">MSSHIKPTQIFNKFTRLKCKIKCTGDEPDGILYSQSWNQTKARSLVEIPRSYGNKSLKISSLSVKIAQCNAVQPKYDPDYIRVSVKPAHTVTFCYKYLRFQDCAASNHEELGENAPHNPLF</sequence>
<accession>A0AA86RJ78</accession>
<protein>
    <submittedName>
        <fullName evidence="2">Hypothetical_protein</fullName>
    </submittedName>
</protein>
<dbReference type="EMBL" id="CAXDID020000054">
    <property type="protein sequence ID" value="CAL6006644.1"/>
    <property type="molecule type" value="Genomic_DNA"/>
</dbReference>
<dbReference type="AlphaFoldDB" id="A0AA86RJ78"/>